<name>A0A7J7NXR4_9MAGN</name>
<accession>A0A7J7NXR4</accession>
<reference evidence="1 2" key="1">
    <citation type="journal article" date="2020" name="IScience">
        <title>Genome Sequencing of the Endangered Kingdonia uniflora (Circaeasteraceae, Ranunculales) Reveals Potential Mechanisms of Evolutionary Specialization.</title>
        <authorList>
            <person name="Sun Y."/>
            <person name="Deng T."/>
            <person name="Zhang A."/>
            <person name="Moore M.J."/>
            <person name="Landis J.B."/>
            <person name="Lin N."/>
            <person name="Zhang H."/>
            <person name="Zhang X."/>
            <person name="Huang J."/>
            <person name="Zhang X."/>
            <person name="Sun H."/>
            <person name="Wang H."/>
        </authorList>
    </citation>
    <scope>NUCLEOTIDE SEQUENCE [LARGE SCALE GENOMIC DNA]</scope>
    <source>
        <strain evidence="1">TB1705</strain>
        <tissue evidence="1">Leaf</tissue>
    </source>
</reference>
<evidence type="ECO:0000313" key="1">
    <source>
        <dbReference type="EMBL" id="KAF6171708.1"/>
    </source>
</evidence>
<dbReference type="OrthoDB" id="5061070at2759"/>
<keyword evidence="2" id="KW-1185">Reference proteome</keyword>
<dbReference type="EMBL" id="JACGCM010000455">
    <property type="protein sequence ID" value="KAF6171708.1"/>
    <property type="molecule type" value="Genomic_DNA"/>
</dbReference>
<dbReference type="Proteomes" id="UP000541444">
    <property type="component" value="Unassembled WGS sequence"/>
</dbReference>
<sequence length="126" mass="14287">MLGEIYTWSWRLVVFLSKYTSHKEHLDGICSSGDKIYNVFDKQLPAALKRLQFDKQLSMETGPTEAAVNTVHAILKELVRKAISDTAAKQLSSLLNEDPTIMERRFSLSKRLKLYRSVEAEIDAAA</sequence>
<evidence type="ECO:0000313" key="2">
    <source>
        <dbReference type="Proteomes" id="UP000541444"/>
    </source>
</evidence>
<dbReference type="AlphaFoldDB" id="A0A7J7NXR4"/>
<proteinExistence type="predicted"/>
<organism evidence="1 2">
    <name type="scientific">Kingdonia uniflora</name>
    <dbReference type="NCBI Taxonomy" id="39325"/>
    <lineage>
        <taxon>Eukaryota</taxon>
        <taxon>Viridiplantae</taxon>
        <taxon>Streptophyta</taxon>
        <taxon>Embryophyta</taxon>
        <taxon>Tracheophyta</taxon>
        <taxon>Spermatophyta</taxon>
        <taxon>Magnoliopsida</taxon>
        <taxon>Ranunculales</taxon>
        <taxon>Circaeasteraceae</taxon>
        <taxon>Kingdonia</taxon>
    </lineage>
</organism>
<protein>
    <submittedName>
        <fullName evidence="1">Uncharacterized protein</fullName>
    </submittedName>
</protein>
<gene>
    <name evidence="1" type="ORF">GIB67_007229</name>
</gene>
<comment type="caution">
    <text evidence="1">The sequence shown here is derived from an EMBL/GenBank/DDBJ whole genome shotgun (WGS) entry which is preliminary data.</text>
</comment>